<proteinExistence type="predicted"/>
<name>A0ABU2M7A9_9ACTN</name>
<dbReference type="SMART" id="SM00354">
    <property type="entry name" value="HTH_LACI"/>
    <property type="match status" value="1"/>
</dbReference>
<feature type="domain" description="HTH cro/C1-type" evidence="5">
    <location>
        <begin position="4"/>
        <end position="26"/>
    </location>
</feature>
<dbReference type="Pfam" id="PF13377">
    <property type="entry name" value="Peripla_BP_3"/>
    <property type="match status" value="1"/>
</dbReference>
<evidence type="ECO:0000259" key="5">
    <source>
        <dbReference type="PROSITE" id="PS50943"/>
    </source>
</evidence>
<keyword evidence="1" id="KW-0805">Transcription regulation</keyword>
<organism evidence="6 7">
    <name type="scientific">Nocardiopsis lambiniae</name>
    <dbReference type="NCBI Taxonomy" id="3075539"/>
    <lineage>
        <taxon>Bacteria</taxon>
        <taxon>Bacillati</taxon>
        <taxon>Actinomycetota</taxon>
        <taxon>Actinomycetes</taxon>
        <taxon>Streptosporangiales</taxon>
        <taxon>Nocardiopsidaceae</taxon>
        <taxon>Nocardiopsis</taxon>
    </lineage>
</organism>
<evidence type="ECO:0000313" key="6">
    <source>
        <dbReference type="EMBL" id="MDT0328563.1"/>
    </source>
</evidence>
<dbReference type="Proteomes" id="UP001183390">
    <property type="component" value="Unassembled WGS sequence"/>
</dbReference>
<sequence length="318" mass="34650">MIATSQDVADRVGVSRSTVSQILNGRGEHFSARTRERVHRAVAELGYEPSAAGRTLARGSSDIVIALIPDTTFGGNLQDIYGALTDELSRRGLILVLRLATHTSTALDRLLIGMKPRAILSLTPFSDEDRSLLERRGVKAIDPGRTSRPDANAEIGTLQARHLIERGYRRLAYAHLRDARADPFGGPRERAFVAECHAHGVDGPRTLALGITAEDASAALDELGEPGFAVGCYNDDVATALLHAASLRKWRVPRDLALIGMDHTPLSRLTTPPLTTMEYDTSAVTEETIRTLLFHLDETEAGRDRTEVRFRLIEGGTA</sequence>
<dbReference type="PROSITE" id="PS50932">
    <property type="entry name" value="HTH_LACI_2"/>
    <property type="match status" value="1"/>
</dbReference>
<dbReference type="Pfam" id="PF00356">
    <property type="entry name" value="LacI"/>
    <property type="match status" value="1"/>
</dbReference>
<dbReference type="InterPro" id="IPR028082">
    <property type="entry name" value="Peripla_BP_I"/>
</dbReference>
<gene>
    <name evidence="6" type="ORF">RM479_09065</name>
</gene>
<evidence type="ECO:0000259" key="4">
    <source>
        <dbReference type="PROSITE" id="PS50932"/>
    </source>
</evidence>
<feature type="domain" description="HTH lacI-type" evidence="4">
    <location>
        <begin position="3"/>
        <end position="58"/>
    </location>
</feature>
<evidence type="ECO:0000313" key="7">
    <source>
        <dbReference type="Proteomes" id="UP001183390"/>
    </source>
</evidence>
<evidence type="ECO:0000256" key="2">
    <source>
        <dbReference type="ARBA" id="ARBA00023125"/>
    </source>
</evidence>
<dbReference type="InterPro" id="IPR046335">
    <property type="entry name" value="LacI/GalR-like_sensor"/>
</dbReference>
<dbReference type="InterPro" id="IPR000843">
    <property type="entry name" value="HTH_LacI"/>
</dbReference>
<evidence type="ECO:0000256" key="1">
    <source>
        <dbReference type="ARBA" id="ARBA00023015"/>
    </source>
</evidence>
<evidence type="ECO:0000256" key="3">
    <source>
        <dbReference type="ARBA" id="ARBA00023163"/>
    </source>
</evidence>
<dbReference type="PANTHER" id="PTHR30146:SF33">
    <property type="entry name" value="TRANSCRIPTIONAL REGULATOR"/>
    <property type="match status" value="1"/>
</dbReference>
<dbReference type="InterPro" id="IPR001387">
    <property type="entry name" value="Cro/C1-type_HTH"/>
</dbReference>
<reference evidence="7" key="1">
    <citation type="submission" date="2023-07" db="EMBL/GenBank/DDBJ databases">
        <title>30 novel species of actinomycetes from the DSMZ collection.</title>
        <authorList>
            <person name="Nouioui I."/>
        </authorList>
    </citation>
    <scope>NUCLEOTIDE SEQUENCE [LARGE SCALE GENOMIC DNA]</scope>
    <source>
        <strain evidence="7">DSM 44743</strain>
    </source>
</reference>
<dbReference type="GO" id="GO:0003677">
    <property type="term" value="F:DNA binding"/>
    <property type="evidence" value="ECO:0007669"/>
    <property type="project" value="UniProtKB-KW"/>
</dbReference>
<protein>
    <submittedName>
        <fullName evidence="6">LacI family DNA-binding transcriptional regulator</fullName>
    </submittedName>
</protein>
<dbReference type="CDD" id="cd01392">
    <property type="entry name" value="HTH_LacI"/>
    <property type="match status" value="1"/>
</dbReference>
<keyword evidence="3" id="KW-0804">Transcription</keyword>
<dbReference type="InterPro" id="IPR010982">
    <property type="entry name" value="Lambda_DNA-bd_dom_sf"/>
</dbReference>
<dbReference type="RefSeq" id="WP_311511275.1">
    <property type="nucleotide sequence ID" value="NZ_JAVREP010000004.1"/>
</dbReference>
<dbReference type="Gene3D" id="3.40.50.2300">
    <property type="match status" value="2"/>
</dbReference>
<comment type="caution">
    <text evidence="6">The sequence shown here is derived from an EMBL/GenBank/DDBJ whole genome shotgun (WGS) entry which is preliminary data.</text>
</comment>
<keyword evidence="2 6" id="KW-0238">DNA-binding</keyword>
<dbReference type="PROSITE" id="PS50943">
    <property type="entry name" value="HTH_CROC1"/>
    <property type="match status" value="1"/>
</dbReference>
<dbReference type="SUPFAM" id="SSF47413">
    <property type="entry name" value="lambda repressor-like DNA-binding domains"/>
    <property type="match status" value="1"/>
</dbReference>
<keyword evidence="7" id="KW-1185">Reference proteome</keyword>
<dbReference type="SUPFAM" id="SSF53822">
    <property type="entry name" value="Periplasmic binding protein-like I"/>
    <property type="match status" value="1"/>
</dbReference>
<dbReference type="Gene3D" id="1.10.260.40">
    <property type="entry name" value="lambda repressor-like DNA-binding domains"/>
    <property type="match status" value="1"/>
</dbReference>
<dbReference type="EMBL" id="JAVREP010000004">
    <property type="protein sequence ID" value="MDT0328563.1"/>
    <property type="molecule type" value="Genomic_DNA"/>
</dbReference>
<accession>A0ABU2M7A9</accession>
<dbReference type="PANTHER" id="PTHR30146">
    <property type="entry name" value="LACI-RELATED TRANSCRIPTIONAL REPRESSOR"/>
    <property type="match status" value="1"/>
</dbReference>